<evidence type="ECO:0000256" key="4">
    <source>
        <dbReference type="ARBA" id="ARBA00022723"/>
    </source>
</evidence>
<dbReference type="Pfam" id="PF01850">
    <property type="entry name" value="PIN"/>
    <property type="match status" value="1"/>
</dbReference>
<name>A0ABT7B3Y0_9CYAN</name>
<dbReference type="Proteomes" id="UP001235849">
    <property type="component" value="Unassembled WGS sequence"/>
</dbReference>
<evidence type="ECO:0000313" key="10">
    <source>
        <dbReference type="Proteomes" id="UP001235849"/>
    </source>
</evidence>
<dbReference type="Gene3D" id="3.40.50.1010">
    <property type="entry name" value="5'-nuclease"/>
    <property type="match status" value="1"/>
</dbReference>
<dbReference type="RefSeq" id="WP_283766220.1">
    <property type="nucleotide sequence ID" value="NZ_JAQOSO010000031.1"/>
</dbReference>
<proteinExistence type="inferred from homology"/>
<keyword evidence="3" id="KW-0540">Nuclease</keyword>
<comment type="similarity">
    <text evidence="7">Belongs to the PINc/VapC protein family.</text>
</comment>
<reference evidence="9 10" key="1">
    <citation type="submission" date="2023-01" db="EMBL/GenBank/DDBJ databases">
        <title>Novel diversity within Roseofilum (Cyanobacteria; Desertifilaceae) from marine benthic mats with descriptions of four novel species.</title>
        <authorList>
            <person name="Wang Y."/>
            <person name="Berthold D.E."/>
            <person name="Hu J."/>
            <person name="Lefler F.W."/>
            <person name="Laughinghouse H.D. IV."/>
        </authorList>
    </citation>
    <scope>NUCLEOTIDE SEQUENCE [LARGE SCALE GENOMIC DNA]</scope>
    <source>
        <strain evidence="9 10">BLCC-M114</strain>
    </source>
</reference>
<evidence type="ECO:0000256" key="1">
    <source>
        <dbReference type="ARBA" id="ARBA00001946"/>
    </source>
</evidence>
<dbReference type="SUPFAM" id="SSF88723">
    <property type="entry name" value="PIN domain-like"/>
    <property type="match status" value="1"/>
</dbReference>
<dbReference type="InterPro" id="IPR050556">
    <property type="entry name" value="Type_II_TA_system_RNase"/>
</dbReference>
<keyword evidence="10" id="KW-1185">Reference proteome</keyword>
<evidence type="ECO:0000256" key="2">
    <source>
        <dbReference type="ARBA" id="ARBA00022649"/>
    </source>
</evidence>
<gene>
    <name evidence="9" type="ORF">PMG25_07190</name>
</gene>
<dbReference type="CDD" id="cd09881">
    <property type="entry name" value="PIN_VapC4-5_FitB-like"/>
    <property type="match status" value="1"/>
</dbReference>
<evidence type="ECO:0000259" key="8">
    <source>
        <dbReference type="Pfam" id="PF01850"/>
    </source>
</evidence>
<dbReference type="InterPro" id="IPR029060">
    <property type="entry name" value="PIN-like_dom_sf"/>
</dbReference>
<keyword evidence="6" id="KW-0460">Magnesium</keyword>
<sequence length="149" mass="17129">MYLLDTNHCSRIIQGDRPVINRIIEVGESQVATCVIVQGELLYMAYKSEQKARNLAQVNLFLEDIRIYRIDEVTANIYAEFKAEVLEYFGPKERNKRRKIRIENLGIGENDLWIAAIALRNGLTLVSGDRDFQRMQAVKALPLESWLAS</sequence>
<comment type="caution">
    <text evidence="9">The sequence shown here is derived from an EMBL/GenBank/DDBJ whole genome shotgun (WGS) entry which is preliminary data.</text>
</comment>
<dbReference type="PANTHER" id="PTHR33653:SF1">
    <property type="entry name" value="RIBONUCLEASE VAPC2"/>
    <property type="match status" value="1"/>
</dbReference>
<organism evidence="9 10">
    <name type="scientific">Roseofilum capinflatum BLCC-M114</name>
    <dbReference type="NCBI Taxonomy" id="3022440"/>
    <lineage>
        <taxon>Bacteria</taxon>
        <taxon>Bacillati</taxon>
        <taxon>Cyanobacteriota</taxon>
        <taxon>Cyanophyceae</taxon>
        <taxon>Desertifilales</taxon>
        <taxon>Desertifilaceae</taxon>
        <taxon>Roseofilum</taxon>
        <taxon>Roseofilum capinflatum</taxon>
    </lineage>
</organism>
<evidence type="ECO:0000256" key="3">
    <source>
        <dbReference type="ARBA" id="ARBA00022722"/>
    </source>
</evidence>
<evidence type="ECO:0000256" key="5">
    <source>
        <dbReference type="ARBA" id="ARBA00022801"/>
    </source>
</evidence>
<evidence type="ECO:0000313" key="9">
    <source>
        <dbReference type="EMBL" id="MDJ1173875.1"/>
    </source>
</evidence>
<accession>A0ABT7B3Y0</accession>
<protein>
    <submittedName>
        <fullName evidence="9">Type II toxin-antitoxin system VapC family toxin</fullName>
    </submittedName>
</protein>
<comment type="cofactor">
    <cofactor evidence="1">
        <name>Mg(2+)</name>
        <dbReference type="ChEBI" id="CHEBI:18420"/>
    </cofactor>
</comment>
<dbReference type="EMBL" id="JAQOSO010000031">
    <property type="protein sequence ID" value="MDJ1173875.1"/>
    <property type="molecule type" value="Genomic_DNA"/>
</dbReference>
<feature type="domain" description="PIN" evidence="8">
    <location>
        <begin position="2"/>
        <end position="136"/>
    </location>
</feature>
<evidence type="ECO:0000256" key="7">
    <source>
        <dbReference type="ARBA" id="ARBA00038093"/>
    </source>
</evidence>
<keyword evidence="4" id="KW-0479">Metal-binding</keyword>
<keyword evidence="5" id="KW-0378">Hydrolase</keyword>
<dbReference type="PANTHER" id="PTHR33653">
    <property type="entry name" value="RIBONUCLEASE VAPC2"/>
    <property type="match status" value="1"/>
</dbReference>
<dbReference type="InterPro" id="IPR002716">
    <property type="entry name" value="PIN_dom"/>
</dbReference>
<keyword evidence="2" id="KW-1277">Toxin-antitoxin system</keyword>
<evidence type="ECO:0000256" key="6">
    <source>
        <dbReference type="ARBA" id="ARBA00022842"/>
    </source>
</evidence>